<keyword evidence="2" id="KW-1185">Reference proteome</keyword>
<dbReference type="Proteomes" id="UP000005540">
    <property type="component" value="Unassembled WGS sequence"/>
</dbReference>
<evidence type="ECO:0000313" key="2">
    <source>
        <dbReference type="Proteomes" id="UP000005540"/>
    </source>
</evidence>
<dbReference type="RefSeq" id="WP_007547751.1">
    <property type="nucleotide sequence ID" value="NZ_ABZS01000153.1"/>
</dbReference>
<gene>
    <name evidence="1" type="ORF">SULYE_1416</name>
</gene>
<dbReference type="EMBL" id="ABZS01000153">
    <property type="protein sequence ID" value="EEP60092.1"/>
    <property type="molecule type" value="Genomic_DNA"/>
</dbReference>
<evidence type="ECO:0008006" key="3">
    <source>
        <dbReference type="Google" id="ProtNLM"/>
    </source>
</evidence>
<accession>C4FLG2</accession>
<evidence type="ECO:0000313" key="1">
    <source>
        <dbReference type="EMBL" id="EEP60092.1"/>
    </source>
</evidence>
<dbReference type="AlphaFoldDB" id="C4FLG2"/>
<protein>
    <recommendedName>
        <fullName evidence="3">Type II toxin-antitoxin system RelE/ParE family toxin</fullName>
    </recommendedName>
</protein>
<sequence>MNWTIIYSKIADDITDSYIDFIRKNHNNIKNAFSFIDDVLSFIERQISYNPFSGFNFSENEYVITIELPESISLLQKFIKIQVHYSVNIDNKTIEILFYRFL</sequence>
<organism evidence="1 2">
    <name type="scientific">Sulfurihydrogenibium yellowstonense SS-5</name>
    <dbReference type="NCBI Taxonomy" id="432331"/>
    <lineage>
        <taxon>Bacteria</taxon>
        <taxon>Pseudomonadati</taxon>
        <taxon>Aquificota</taxon>
        <taxon>Aquificia</taxon>
        <taxon>Aquificales</taxon>
        <taxon>Hydrogenothermaceae</taxon>
        <taxon>Sulfurihydrogenibium</taxon>
    </lineage>
</organism>
<comment type="caution">
    <text evidence="1">The sequence shown here is derived from an EMBL/GenBank/DDBJ whole genome shotgun (WGS) entry which is preliminary data.</text>
</comment>
<proteinExistence type="predicted"/>
<reference evidence="1 2" key="1">
    <citation type="submission" date="2009-04" db="EMBL/GenBank/DDBJ databases">
        <authorList>
            <person name="Reysenbach A.-L."/>
            <person name="Heidelberg J.F."/>
            <person name="Nelson W.C."/>
        </authorList>
    </citation>
    <scope>NUCLEOTIDE SEQUENCE [LARGE SCALE GENOMIC DNA]</scope>
    <source>
        <strain evidence="1 2">SS-5</strain>
    </source>
</reference>
<name>C4FLG2_9AQUI</name>